<evidence type="ECO:0000256" key="12">
    <source>
        <dbReference type="ARBA" id="ARBA00023015"/>
    </source>
</evidence>
<accession>A0A1V2KYT4</accession>
<dbReference type="OMA" id="RTPNCAS"/>
<keyword evidence="9" id="KW-0378">Hydrolase</keyword>
<dbReference type="Pfam" id="PF04857">
    <property type="entry name" value="CAF1"/>
    <property type="match status" value="1"/>
</dbReference>
<dbReference type="InterPro" id="IPR039637">
    <property type="entry name" value="CNOT7/CNOT8/Pop2"/>
</dbReference>
<evidence type="ECO:0000256" key="8">
    <source>
        <dbReference type="ARBA" id="ARBA00022723"/>
    </source>
</evidence>
<dbReference type="GO" id="GO:0005634">
    <property type="term" value="C:nucleus"/>
    <property type="evidence" value="ECO:0007669"/>
    <property type="project" value="UniProtKB-SubCell"/>
</dbReference>
<evidence type="ECO:0000256" key="7">
    <source>
        <dbReference type="ARBA" id="ARBA00022722"/>
    </source>
</evidence>
<reference evidence="16" key="1">
    <citation type="journal article" date="2017" name="Genome Announc.">
        <title>Genome sequences of Cyberlindnera fabianii 65, Pichia kudriavzevii 129, and Saccharomyces cerevisiae 131 isolated from fermented masau fruits in Zimbabwe.</title>
        <authorList>
            <person name="van Rijswijck I.M.H."/>
            <person name="Derks M.F.L."/>
            <person name="Abee T."/>
            <person name="de Ridder D."/>
            <person name="Smid E.J."/>
        </authorList>
    </citation>
    <scope>NUCLEOTIDE SEQUENCE [LARGE SCALE GENOMIC DNA]</scope>
    <source>
        <strain evidence="16">65</strain>
    </source>
</reference>
<dbReference type="GO" id="GO:0005737">
    <property type="term" value="C:cytoplasm"/>
    <property type="evidence" value="ECO:0007669"/>
    <property type="project" value="UniProtKB-SubCell"/>
</dbReference>
<evidence type="ECO:0000256" key="9">
    <source>
        <dbReference type="ARBA" id="ARBA00022801"/>
    </source>
</evidence>
<evidence type="ECO:0000313" key="16">
    <source>
        <dbReference type="Proteomes" id="UP000189513"/>
    </source>
</evidence>
<dbReference type="InterPro" id="IPR006941">
    <property type="entry name" value="RNase_CAF1"/>
</dbReference>
<dbReference type="GO" id="GO:0003723">
    <property type="term" value="F:RNA binding"/>
    <property type="evidence" value="ECO:0007669"/>
    <property type="project" value="UniProtKB-KW"/>
</dbReference>
<evidence type="ECO:0000256" key="14">
    <source>
        <dbReference type="ARBA" id="ARBA00023242"/>
    </source>
</evidence>
<dbReference type="STRING" id="36022.A0A1V2KYT4"/>
<proteinExistence type="inferred from homology"/>
<dbReference type="InterPro" id="IPR012337">
    <property type="entry name" value="RNaseH-like_sf"/>
</dbReference>
<keyword evidence="6" id="KW-0963">Cytoplasm</keyword>
<dbReference type="SUPFAM" id="SSF53098">
    <property type="entry name" value="Ribonuclease H-like"/>
    <property type="match status" value="1"/>
</dbReference>
<dbReference type="Proteomes" id="UP000189513">
    <property type="component" value="Unassembled WGS sequence"/>
</dbReference>
<organism evidence="15 16">
    <name type="scientific">Cyberlindnera fabianii</name>
    <name type="common">Yeast</name>
    <name type="synonym">Hansenula fabianii</name>
    <dbReference type="NCBI Taxonomy" id="36022"/>
    <lineage>
        <taxon>Eukaryota</taxon>
        <taxon>Fungi</taxon>
        <taxon>Dikarya</taxon>
        <taxon>Ascomycota</taxon>
        <taxon>Saccharomycotina</taxon>
        <taxon>Saccharomycetes</taxon>
        <taxon>Phaffomycetales</taxon>
        <taxon>Phaffomycetaceae</taxon>
        <taxon>Cyberlindnera</taxon>
    </lineage>
</organism>
<dbReference type="PANTHER" id="PTHR10797">
    <property type="entry name" value="CCR4-NOT TRANSCRIPTION COMPLEX SUBUNIT"/>
    <property type="match status" value="1"/>
</dbReference>
<dbReference type="Gene3D" id="3.30.420.10">
    <property type="entry name" value="Ribonuclease H-like superfamily/Ribonuclease H"/>
    <property type="match status" value="1"/>
</dbReference>
<evidence type="ECO:0000256" key="6">
    <source>
        <dbReference type="ARBA" id="ARBA00022490"/>
    </source>
</evidence>
<evidence type="ECO:0000256" key="2">
    <source>
        <dbReference type="ARBA" id="ARBA00004123"/>
    </source>
</evidence>
<dbReference type="GO" id="GO:0030014">
    <property type="term" value="C:CCR4-NOT complex"/>
    <property type="evidence" value="ECO:0007669"/>
    <property type="project" value="InterPro"/>
</dbReference>
<comment type="similarity">
    <text evidence="4">Belongs to the CAF1 family.</text>
</comment>
<name>A0A1V2KYT4_CYBFA</name>
<keyword evidence="11" id="KW-0694">RNA-binding</keyword>
<evidence type="ECO:0000256" key="3">
    <source>
        <dbReference type="ARBA" id="ARBA00004496"/>
    </source>
</evidence>
<keyword evidence="14" id="KW-0539">Nucleus</keyword>
<dbReference type="GO" id="GO:0046872">
    <property type="term" value="F:metal ion binding"/>
    <property type="evidence" value="ECO:0007669"/>
    <property type="project" value="UniProtKB-KW"/>
</dbReference>
<comment type="subcellular location">
    <subcellularLocation>
        <location evidence="3">Cytoplasm</location>
    </subcellularLocation>
    <subcellularLocation>
        <location evidence="2">Nucleus</location>
    </subcellularLocation>
</comment>
<evidence type="ECO:0000256" key="4">
    <source>
        <dbReference type="ARBA" id="ARBA00008372"/>
    </source>
</evidence>
<evidence type="ECO:0000256" key="10">
    <source>
        <dbReference type="ARBA" id="ARBA00022839"/>
    </source>
</evidence>
<dbReference type="EC" id="3.1.13.4" evidence="5"/>
<dbReference type="InterPro" id="IPR036397">
    <property type="entry name" value="RNaseH_sf"/>
</dbReference>
<keyword evidence="10" id="KW-0269">Exonuclease</keyword>
<evidence type="ECO:0000256" key="5">
    <source>
        <dbReference type="ARBA" id="ARBA00012161"/>
    </source>
</evidence>
<keyword evidence="7" id="KW-0540">Nuclease</keyword>
<keyword evidence="16" id="KW-1185">Reference proteome</keyword>
<dbReference type="VEuPathDB" id="FungiDB:BON22_5446"/>
<dbReference type="GO" id="GO:0004535">
    <property type="term" value="F:poly(A)-specific ribonuclease activity"/>
    <property type="evidence" value="ECO:0007669"/>
    <property type="project" value="UniProtKB-EC"/>
</dbReference>
<keyword evidence="8" id="KW-0479">Metal-binding</keyword>
<evidence type="ECO:0000256" key="11">
    <source>
        <dbReference type="ARBA" id="ARBA00022884"/>
    </source>
</evidence>
<evidence type="ECO:0000256" key="1">
    <source>
        <dbReference type="ARBA" id="ARBA00001663"/>
    </source>
</evidence>
<comment type="caution">
    <text evidence="15">The sequence shown here is derived from an EMBL/GenBank/DDBJ whole genome shotgun (WGS) entry which is preliminary data.</text>
</comment>
<gene>
    <name evidence="15" type="ORF">BON22_5446</name>
</gene>
<evidence type="ECO:0000256" key="13">
    <source>
        <dbReference type="ARBA" id="ARBA00023163"/>
    </source>
</evidence>
<keyword evidence="13" id="KW-0804">Transcription</keyword>
<sequence length="336" mass="37645">MSFTHIPPQAELSQAAQLQKLTQFQQMQQMSNFSPQIPQRGLNHPAMLAQQPPAPQAQVPQAQLIIKEVWADNLHKELQTIRQLITSYNYVSFSTEFPGILARPIGVFSSTDDYHYQTLRTNADLLDLIQFGVSLTDANGNRPEHIYSTWQFNFKFDLNTKMISDEAYESLTKTGIDFHKHMTFGIDHFEFAELLTSSGLVLLPDVHWASFHAGYDFGFLLALLTNDIMAGKEDEFLHKISLFFPNLYDLKVLSKHTGGNKEGNLKPTLESLADELGIQRATNFVSTGGQALLTSFCLSELKKRIPDMELYAGEIHGLKNDGLAQGAQLNSLGGDH</sequence>
<keyword evidence="12" id="KW-0805">Transcription regulation</keyword>
<evidence type="ECO:0000313" key="15">
    <source>
        <dbReference type="EMBL" id="ONH64714.1"/>
    </source>
</evidence>
<comment type="catalytic activity">
    <reaction evidence="1">
        <text>Exonucleolytic cleavage of poly(A) to 5'-AMP.</text>
        <dbReference type="EC" id="3.1.13.4"/>
    </reaction>
</comment>
<protein>
    <recommendedName>
        <fullName evidence="5">poly(A)-specific ribonuclease</fullName>
        <ecNumber evidence="5">3.1.13.4</ecNumber>
    </recommendedName>
</protein>
<dbReference type="AlphaFoldDB" id="A0A1V2KYT4"/>
<dbReference type="EMBL" id="MPUK01000019">
    <property type="protein sequence ID" value="ONH64714.1"/>
    <property type="molecule type" value="Genomic_DNA"/>
</dbReference>